<feature type="domain" description="Primosomal protein N' 3' DNA-binding" evidence="4">
    <location>
        <begin position="40"/>
        <end position="136"/>
    </location>
</feature>
<dbReference type="GO" id="GO:0005524">
    <property type="term" value="F:ATP binding"/>
    <property type="evidence" value="ECO:0007669"/>
    <property type="project" value="UniProtKB-KW"/>
</dbReference>
<accession>A0A3S4YWK3</accession>
<dbReference type="InterPro" id="IPR041222">
    <property type="entry name" value="PriA_3primeBD"/>
</dbReference>
<evidence type="ECO:0000259" key="4">
    <source>
        <dbReference type="Pfam" id="PF17764"/>
    </source>
</evidence>
<reference evidence="5 6" key="1">
    <citation type="submission" date="2018-12" db="EMBL/GenBank/DDBJ databases">
        <authorList>
            <consortium name="Pathogen Informatics"/>
        </authorList>
    </citation>
    <scope>NUCLEOTIDE SEQUENCE [LARGE SCALE GENOMIC DNA]</scope>
    <source>
        <strain evidence="5 6">NCTC13354</strain>
    </source>
</reference>
<evidence type="ECO:0000313" key="5">
    <source>
        <dbReference type="EMBL" id="VEI12441.1"/>
    </source>
</evidence>
<dbReference type="Pfam" id="PF17764">
    <property type="entry name" value="PriA_3primeBD"/>
    <property type="match status" value="1"/>
</dbReference>
<keyword evidence="6" id="KW-1185">Reference proteome</keyword>
<keyword evidence="2" id="KW-0067">ATP-binding</keyword>
<evidence type="ECO:0000256" key="2">
    <source>
        <dbReference type="ARBA" id="ARBA00022840"/>
    </source>
</evidence>
<dbReference type="KEGG" id="tbw:NCTC13354_00120"/>
<dbReference type="InterPro" id="IPR027417">
    <property type="entry name" value="P-loop_NTPase"/>
</dbReference>
<dbReference type="PANTHER" id="PTHR30580">
    <property type="entry name" value="PRIMOSOMAL PROTEIN N"/>
    <property type="match status" value="1"/>
</dbReference>
<dbReference type="OrthoDB" id="3177118at2"/>
<dbReference type="AlphaFoldDB" id="A0A3S4YWK3"/>
<evidence type="ECO:0000256" key="3">
    <source>
        <dbReference type="ARBA" id="ARBA00023125"/>
    </source>
</evidence>
<sequence>MSDGAGLFDLPEFGHQEELLSLDPVARQFDSTVELPVARVLPDLPLAHMDRLFDYEIPEKYADVKVGARVRVVIGSREVDGFIVERRESTTMQRLRPIKRVVSNIGVLTAEVLTLCREIARRQACPVASAIRLAIPQRHARAEKEFLEFPPPEQADLRIPDSSAWDRYIGGTEFVSEFRAGRRPSAIVQLRARDRARDLLPYLIAQARTANKSALVVVPTPVMARSLAADIAQLLGEQVAVMMSDDDHASRYQTFLGVLTGRSKIVVGTRSAAWAPAQNLGLVALLDDHHSALREKRAPYAHAREVLAIRAAQSECSFVQFGFGPSPQGAHMVFRGQAQWITPAPSQHRSGVPHILSANDFRTEGLDLARMPSSVFSVTRSGLERGPVLFTVPRAGYIPMLACQQCREIASCSECEGLLAIPQPDAAPACTRCAQVYRDYRCQHCGDSRLRAVRIGSQRTAQEIGRAFKGTPIHIAGVAQTRGEIDASARIVVATPGTAPYVPGGYAAGIVLDSGYLLRSTNLESDVQFLRTITHVAAQIRPRASGGTLLIVGDVPTELINALHAWDMAGWAEHTLAERQVIGLPPAAVWVEVKGAADSVRDYLGIVRSVARERGYEPNERDVDALLTGGAHDVIPGMAVLGPNRDGNDVVVYLRYAQEERVDKTAIIYEALRILAARHMAPGLRVVVDPAI</sequence>
<name>A0A3S4YWK3_9ACTO</name>
<proteinExistence type="predicted"/>
<keyword evidence="5" id="KW-0378">Hydrolase</keyword>
<dbReference type="GO" id="GO:0006270">
    <property type="term" value="P:DNA replication initiation"/>
    <property type="evidence" value="ECO:0007669"/>
    <property type="project" value="TreeGrafter"/>
</dbReference>
<evidence type="ECO:0000313" key="6">
    <source>
        <dbReference type="Proteomes" id="UP000269542"/>
    </source>
</evidence>
<dbReference type="EMBL" id="LR134476">
    <property type="protein sequence ID" value="VEI12441.1"/>
    <property type="molecule type" value="Genomic_DNA"/>
</dbReference>
<keyword evidence="3" id="KW-0238">DNA-binding</keyword>
<dbReference type="Gene3D" id="3.40.50.300">
    <property type="entry name" value="P-loop containing nucleotide triphosphate hydrolases"/>
    <property type="match status" value="1"/>
</dbReference>
<dbReference type="PANTHER" id="PTHR30580:SF0">
    <property type="entry name" value="PRIMOSOMAL PROTEIN N"/>
    <property type="match status" value="1"/>
</dbReference>
<protein>
    <submittedName>
        <fullName evidence="5">Primosomal protein N</fullName>
        <ecNumber evidence="5">3.6.4.-</ecNumber>
    </submittedName>
</protein>
<dbReference type="GO" id="GO:0016787">
    <property type="term" value="F:hydrolase activity"/>
    <property type="evidence" value="ECO:0007669"/>
    <property type="project" value="UniProtKB-KW"/>
</dbReference>
<dbReference type="InterPro" id="IPR042115">
    <property type="entry name" value="PriA_3primeBD_sf"/>
</dbReference>
<dbReference type="GO" id="GO:0003677">
    <property type="term" value="F:DNA binding"/>
    <property type="evidence" value="ECO:0007669"/>
    <property type="project" value="UniProtKB-KW"/>
</dbReference>
<dbReference type="EC" id="3.6.4.-" evidence="5"/>
<dbReference type="RefSeq" id="WP_126415645.1">
    <property type="nucleotide sequence ID" value="NZ_LR134476.1"/>
</dbReference>
<dbReference type="Proteomes" id="UP000269542">
    <property type="component" value="Chromosome"/>
</dbReference>
<dbReference type="Gene3D" id="3.40.1440.60">
    <property type="entry name" value="PriA, 3(prime) DNA-binding domain"/>
    <property type="match status" value="1"/>
</dbReference>
<dbReference type="GO" id="GO:0006302">
    <property type="term" value="P:double-strand break repair"/>
    <property type="evidence" value="ECO:0007669"/>
    <property type="project" value="TreeGrafter"/>
</dbReference>
<keyword evidence="1" id="KW-0547">Nucleotide-binding</keyword>
<evidence type="ECO:0000256" key="1">
    <source>
        <dbReference type="ARBA" id="ARBA00022741"/>
    </source>
</evidence>
<organism evidence="5 6">
    <name type="scientific">Trueperella bialowiezensis</name>
    <dbReference type="NCBI Taxonomy" id="312285"/>
    <lineage>
        <taxon>Bacteria</taxon>
        <taxon>Bacillati</taxon>
        <taxon>Actinomycetota</taxon>
        <taxon>Actinomycetes</taxon>
        <taxon>Actinomycetales</taxon>
        <taxon>Actinomycetaceae</taxon>
        <taxon>Trueperella</taxon>
    </lineage>
</organism>
<dbReference type="SUPFAM" id="SSF52540">
    <property type="entry name" value="P-loop containing nucleoside triphosphate hydrolases"/>
    <property type="match status" value="1"/>
</dbReference>
<dbReference type="GO" id="GO:0006310">
    <property type="term" value="P:DNA recombination"/>
    <property type="evidence" value="ECO:0007669"/>
    <property type="project" value="TreeGrafter"/>
</dbReference>
<gene>
    <name evidence="5" type="primary">priA_1</name>
    <name evidence="5" type="ORF">NCTC13354_00120</name>
</gene>
<dbReference type="GO" id="GO:0043138">
    <property type="term" value="F:3'-5' DNA helicase activity"/>
    <property type="evidence" value="ECO:0007669"/>
    <property type="project" value="TreeGrafter"/>
</dbReference>